<evidence type="ECO:0000259" key="7">
    <source>
        <dbReference type="PROSITE" id="PS51698"/>
    </source>
</evidence>
<keyword evidence="4 5" id="KW-0833">Ubl conjugation pathway</keyword>
<reference evidence="9" key="1">
    <citation type="submission" date="2015-12" db="EMBL/GenBank/DDBJ databases">
        <title>Update maize B73 reference genome by single molecule sequencing technologies.</title>
        <authorList>
            <consortium name="Maize Genome Sequencing Project"/>
            <person name="Ware D."/>
        </authorList>
    </citation>
    <scope>NUCLEOTIDE SEQUENCE [LARGE SCALE GENOMIC DNA]</scope>
    <source>
        <strain evidence="9">cv. B73</strain>
    </source>
</reference>
<proteinExistence type="predicted"/>
<comment type="pathway">
    <text evidence="2 5">Protein modification; protein ubiquitination.</text>
</comment>
<evidence type="ECO:0000313" key="8">
    <source>
        <dbReference type="EnsemblPlants" id="Zm00001eb026100_P001"/>
    </source>
</evidence>
<dbReference type="InParanoid" id="A0A804LPF8"/>
<dbReference type="CDD" id="cd16655">
    <property type="entry name" value="RING-Ubox_WDSUB1-like"/>
    <property type="match status" value="1"/>
</dbReference>
<evidence type="ECO:0000256" key="1">
    <source>
        <dbReference type="ARBA" id="ARBA00000900"/>
    </source>
</evidence>
<keyword evidence="9" id="KW-1185">Reference proteome</keyword>
<dbReference type="Gene3D" id="3.30.40.10">
    <property type="entry name" value="Zinc/RING finger domain, C3HC4 (zinc finger)"/>
    <property type="match status" value="1"/>
</dbReference>
<protein>
    <recommendedName>
        <fullName evidence="5 7">U-box domain-containing protein</fullName>
        <ecNumber evidence="5">2.3.2.27</ecNumber>
    </recommendedName>
    <alternativeName>
        <fullName evidence="5">RING-type E3 ubiquitin transferase PUB</fullName>
    </alternativeName>
</protein>
<dbReference type="SUPFAM" id="SSF48371">
    <property type="entry name" value="ARM repeat"/>
    <property type="match status" value="1"/>
</dbReference>
<gene>
    <name evidence="8" type="primary">LOC103644871</name>
</gene>
<dbReference type="RefSeq" id="XP_008666246.3">
    <property type="nucleotide sequence ID" value="XM_008668024.3"/>
</dbReference>
<dbReference type="InterPro" id="IPR016024">
    <property type="entry name" value="ARM-type_fold"/>
</dbReference>
<dbReference type="InterPro" id="IPR011989">
    <property type="entry name" value="ARM-like"/>
</dbReference>
<dbReference type="PROSITE" id="PS51698">
    <property type="entry name" value="U_BOX"/>
    <property type="match status" value="1"/>
</dbReference>
<keyword evidence="3 5" id="KW-0808">Transferase</keyword>
<evidence type="ECO:0000256" key="4">
    <source>
        <dbReference type="ARBA" id="ARBA00022786"/>
    </source>
</evidence>
<dbReference type="InterPro" id="IPR045185">
    <property type="entry name" value="PUB22/23/24-like"/>
</dbReference>
<comment type="function">
    <text evidence="5">Functions as an E3 ubiquitin ligase.</text>
</comment>
<name>A0A804LPF8_MAIZE</name>
<dbReference type="SUPFAM" id="SSF57850">
    <property type="entry name" value="RING/U-box"/>
    <property type="match status" value="1"/>
</dbReference>
<dbReference type="PANTHER" id="PTHR22849:SF134">
    <property type="entry name" value="U-BOX DOMAIN-CONTAINING PROTEIN"/>
    <property type="match status" value="1"/>
</dbReference>
<dbReference type="InterPro" id="IPR003613">
    <property type="entry name" value="Ubox_domain"/>
</dbReference>
<evidence type="ECO:0000256" key="2">
    <source>
        <dbReference type="ARBA" id="ARBA00004906"/>
    </source>
</evidence>
<feature type="domain" description="U-box" evidence="7">
    <location>
        <begin position="44"/>
        <end position="119"/>
    </location>
</feature>
<dbReference type="Proteomes" id="UP000007305">
    <property type="component" value="Chromosome 1"/>
</dbReference>
<dbReference type="InterPro" id="IPR013083">
    <property type="entry name" value="Znf_RING/FYVE/PHD"/>
</dbReference>
<dbReference type="Pfam" id="PF25598">
    <property type="entry name" value="ARM_PUB"/>
    <property type="match status" value="1"/>
</dbReference>
<evidence type="ECO:0000256" key="5">
    <source>
        <dbReference type="RuleBase" id="RU369093"/>
    </source>
</evidence>
<dbReference type="UniPathway" id="UPA00143"/>
<reference evidence="8" key="3">
    <citation type="submission" date="2021-05" db="UniProtKB">
        <authorList>
            <consortium name="EnsemblPlants"/>
        </authorList>
    </citation>
    <scope>IDENTIFICATION</scope>
    <source>
        <strain evidence="8">cv. B73</strain>
    </source>
</reference>
<feature type="region of interest" description="Disordered" evidence="6">
    <location>
        <begin position="1"/>
        <end position="47"/>
    </location>
</feature>
<reference evidence="8" key="2">
    <citation type="submission" date="2019-07" db="EMBL/GenBank/DDBJ databases">
        <authorList>
            <person name="Seetharam A."/>
            <person name="Woodhouse M."/>
            <person name="Cannon E."/>
        </authorList>
    </citation>
    <scope>NUCLEOTIDE SEQUENCE [LARGE SCALE GENOMIC DNA]</scope>
    <source>
        <strain evidence="8">cv. B73</strain>
    </source>
</reference>
<dbReference type="GeneID" id="103644871"/>
<evidence type="ECO:0000256" key="6">
    <source>
        <dbReference type="SAM" id="MobiDB-lite"/>
    </source>
</evidence>
<dbReference type="EC" id="2.3.2.27" evidence="5"/>
<dbReference type="KEGG" id="zma:103644871"/>
<dbReference type="FunFam" id="3.30.40.10:FF:000442">
    <property type="entry name" value="RING-type E3 ubiquitin transferase"/>
    <property type="match status" value="1"/>
</dbReference>
<dbReference type="Gramene" id="Zm00001eb026100_T001">
    <property type="protein sequence ID" value="Zm00001eb026100_P001"/>
    <property type="gene ID" value="Zm00001eb026100"/>
</dbReference>
<dbReference type="PANTHER" id="PTHR22849">
    <property type="entry name" value="WDSAM1 PROTEIN"/>
    <property type="match status" value="1"/>
</dbReference>
<dbReference type="GO" id="GO:0061630">
    <property type="term" value="F:ubiquitin protein ligase activity"/>
    <property type="evidence" value="ECO:0007669"/>
    <property type="project" value="UniProtKB-UniRule"/>
</dbReference>
<comment type="catalytic activity">
    <reaction evidence="1 5">
        <text>S-ubiquitinyl-[E2 ubiquitin-conjugating enzyme]-L-cysteine + [acceptor protein]-L-lysine = [E2 ubiquitin-conjugating enzyme]-L-cysteine + N(6)-ubiquitinyl-[acceptor protein]-L-lysine.</text>
        <dbReference type="EC" id="2.3.2.27"/>
    </reaction>
</comment>
<organism evidence="8 9">
    <name type="scientific">Zea mays</name>
    <name type="common">Maize</name>
    <dbReference type="NCBI Taxonomy" id="4577"/>
    <lineage>
        <taxon>Eukaryota</taxon>
        <taxon>Viridiplantae</taxon>
        <taxon>Streptophyta</taxon>
        <taxon>Embryophyta</taxon>
        <taxon>Tracheophyta</taxon>
        <taxon>Spermatophyta</taxon>
        <taxon>Magnoliopsida</taxon>
        <taxon>Liliopsida</taxon>
        <taxon>Poales</taxon>
        <taxon>Poaceae</taxon>
        <taxon>PACMAD clade</taxon>
        <taxon>Panicoideae</taxon>
        <taxon>Andropogonodae</taxon>
        <taxon>Andropogoneae</taxon>
        <taxon>Tripsacinae</taxon>
        <taxon>Zea</taxon>
    </lineage>
</organism>
<dbReference type="SMART" id="SM00504">
    <property type="entry name" value="Ubox"/>
    <property type="match status" value="1"/>
</dbReference>
<evidence type="ECO:0000313" key="9">
    <source>
        <dbReference type="Proteomes" id="UP000007305"/>
    </source>
</evidence>
<sequence>MPSINKPVHHTDPLAERSPTIQCPPSSSMSSQQWWTAPAKEEAPPPPEFMCPITLDLMQDPVAAPTGITYDRAAIESWLLAGGQRACPVTHGELRAGDLVPNHTLRRLIQDWCATSRCCCSVDRVRVPATPEEAAVAELESATRAGDAERCAAAARGVRRLARAAEQNRRRLESAGAARALSMAFTSFADTADAAVAIDVLDAVLAALVLVMPMDEEAILVVGSSSASVARLVAVAANGDLHRRLQAVVVIREIISLSVYRGTACTIGLCANTEAIARVLVKTIRDAICPPATRACLVAAYHLARSGESAATRLSVAGIVIVLVELLVDADRSTAEKALAALDAALASRDGRARARADALVMPVLVKKMFCVSDAATALVVSALLRICKKCPEDDEDGTAVAGAARRHAIVEALQLGALQKVLLLLQAGCREETKGNATQLLRLMVRYQGCGECVDAMDVRGLKRDTAILTG</sequence>
<dbReference type="AlphaFoldDB" id="A0A804LPF8"/>
<dbReference type="InterPro" id="IPR058678">
    <property type="entry name" value="ARM_PUB"/>
</dbReference>
<dbReference type="Pfam" id="PF04564">
    <property type="entry name" value="U-box"/>
    <property type="match status" value="1"/>
</dbReference>
<dbReference type="OrthoDB" id="10064100at2759"/>
<evidence type="ECO:0000256" key="3">
    <source>
        <dbReference type="ARBA" id="ARBA00022679"/>
    </source>
</evidence>
<accession>A0A804LPF8</accession>
<dbReference type="Gene3D" id="1.25.10.10">
    <property type="entry name" value="Leucine-rich Repeat Variant"/>
    <property type="match status" value="1"/>
</dbReference>
<dbReference type="GO" id="GO:0016567">
    <property type="term" value="P:protein ubiquitination"/>
    <property type="evidence" value="ECO:0007669"/>
    <property type="project" value="UniProtKB-UniRule"/>
</dbReference>
<dbReference type="EnsemblPlants" id="Zm00001eb026100_T001">
    <property type="protein sequence ID" value="Zm00001eb026100_P001"/>
    <property type="gene ID" value="Zm00001eb026100"/>
</dbReference>